<sequence length="311" mass="34858">MYERLPNICYWCGLISHDDKDCDLWLSSHGSLRLEDQQFGSWIKAPQFNHVKKTVIEVQGYDNQRRMKPHHGTSLEVHANKLTTERPGRTEASDSVIAVPMEMNGSGSELVGEEQRHELEGRESQNKILDFEEILQDIDDTIHKEPMISISEDVDPKIPANQSDSYCKMIDIAVMEANRGWENQTWDLNGKLMKTDGGTVEKNVAFKVGWAEMGLEGMKNKTKPNKSGSKGKQKIRPICGPVVSKNKNANNGEMGLSEDTWRRVVSPCNHASPSLDVEIGLKRKSTSLNSEIAELFPSIGGYYFSCLCTNG</sequence>
<comment type="caution">
    <text evidence="2">The sequence shown here is derived from an EMBL/GenBank/DDBJ whole genome shotgun (WGS) entry which is preliminary data.</text>
</comment>
<dbReference type="Pfam" id="PF14392">
    <property type="entry name" value="zf-CCHC_4"/>
    <property type="match status" value="1"/>
</dbReference>
<dbReference type="AlphaFoldDB" id="A0AAW0JYW3"/>
<evidence type="ECO:0000259" key="1">
    <source>
        <dbReference type="Pfam" id="PF14392"/>
    </source>
</evidence>
<keyword evidence="3" id="KW-1185">Reference proteome</keyword>
<protein>
    <recommendedName>
        <fullName evidence="1">Zinc knuckle CX2CX4HX4C domain-containing protein</fullName>
    </recommendedName>
</protein>
<organism evidence="2 3">
    <name type="scientific">Quercus suber</name>
    <name type="common">Cork oak</name>
    <dbReference type="NCBI Taxonomy" id="58331"/>
    <lineage>
        <taxon>Eukaryota</taxon>
        <taxon>Viridiplantae</taxon>
        <taxon>Streptophyta</taxon>
        <taxon>Embryophyta</taxon>
        <taxon>Tracheophyta</taxon>
        <taxon>Spermatophyta</taxon>
        <taxon>Magnoliopsida</taxon>
        <taxon>eudicotyledons</taxon>
        <taxon>Gunneridae</taxon>
        <taxon>Pentapetalae</taxon>
        <taxon>rosids</taxon>
        <taxon>fabids</taxon>
        <taxon>Fagales</taxon>
        <taxon>Fagaceae</taxon>
        <taxon>Quercus</taxon>
    </lineage>
</organism>
<name>A0AAW0JYW3_QUESU</name>
<gene>
    <name evidence="2" type="ORF">CFP56_027134</name>
</gene>
<dbReference type="InterPro" id="IPR025836">
    <property type="entry name" value="Zn_knuckle_CX2CX4HX4C"/>
</dbReference>
<feature type="domain" description="Zinc knuckle CX2CX4HX4C" evidence="1">
    <location>
        <begin position="2"/>
        <end position="23"/>
    </location>
</feature>
<evidence type="ECO:0000313" key="3">
    <source>
        <dbReference type="Proteomes" id="UP000237347"/>
    </source>
</evidence>
<accession>A0AAW0JYW3</accession>
<dbReference type="EMBL" id="PKMF04000439">
    <property type="protein sequence ID" value="KAK7831668.1"/>
    <property type="molecule type" value="Genomic_DNA"/>
</dbReference>
<reference evidence="2 3" key="1">
    <citation type="journal article" date="2018" name="Sci. Data">
        <title>The draft genome sequence of cork oak.</title>
        <authorList>
            <person name="Ramos A.M."/>
            <person name="Usie A."/>
            <person name="Barbosa P."/>
            <person name="Barros P.M."/>
            <person name="Capote T."/>
            <person name="Chaves I."/>
            <person name="Simoes F."/>
            <person name="Abreu I."/>
            <person name="Carrasquinho I."/>
            <person name="Faro C."/>
            <person name="Guimaraes J.B."/>
            <person name="Mendonca D."/>
            <person name="Nobrega F."/>
            <person name="Rodrigues L."/>
            <person name="Saibo N.J.M."/>
            <person name="Varela M.C."/>
            <person name="Egas C."/>
            <person name="Matos J."/>
            <person name="Miguel C.M."/>
            <person name="Oliveira M.M."/>
            <person name="Ricardo C.P."/>
            <person name="Goncalves S."/>
        </authorList>
    </citation>
    <scope>NUCLEOTIDE SEQUENCE [LARGE SCALE GENOMIC DNA]</scope>
    <source>
        <strain evidence="3">cv. HL8</strain>
    </source>
</reference>
<evidence type="ECO:0000313" key="2">
    <source>
        <dbReference type="EMBL" id="KAK7831668.1"/>
    </source>
</evidence>
<proteinExistence type="predicted"/>
<dbReference type="Proteomes" id="UP000237347">
    <property type="component" value="Unassembled WGS sequence"/>
</dbReference>